<accession>A0A7S2Y3P0</accession>
<dbReference type="Gene3D" id="1.10.510.10">
    <property type="entry name" value="Transferase(Phosphotransferase) domain 1"/>
    <property type="match status" value="1"/>
</dbReference>
<keyword evidence="2" id="KW-0067">ATP-binding</keyword>
<dbReference type="GO" id="GO:0004674">
    <property type="term" value="F:protein serine/threonine kinase activity"/>
    <property type="evidence" value="ECO:0007669"/>
    <property type="project" value="TreeGrafter"/>
</dbReference>
<reference evidence="4" key="1">
    <citation type="submission" date="2021-01" db="EMBL/GenBank/DDBJ databases">
        <authorList>
            <person name="Corre E."/>
            <person name="Pelletier E."/>
            <person name="Niang G."/>
            <person name="Scheremetjew M."/>
            <person name="Finn R."/>
            <person name="Kale V."/>
            <person name="Holt S."/>
            <person name="Cochrane G."/>
            <person name="Meng A."/>
            <person name="Brown T."/>
            <person name="Cohen L."/>
        </authorList>
    </citation>
    <scope>NUCLEOTIDE SEQUENCE</scope>
    <source>
        <strain evidence="4">CCMP125</strain>
    </source>
</reference>
<evidence type="ECO:0000259" key="3">
    <source>
        <dbReference type="PROSITE" id="PS50011"/>
    </source>
</evidence>
<dbReference type="PANTHER" id="PTHR24346">
    <property type="entry name" value="MAP/MICROTUBULE AFFINITY-REGULATING KINASE"/>
    <property type="match status" value="1"/>
</dbReference>
<dbReference type="PANTHER" id="PTHR24346:SF30">
    <property type="entry name" value="MATERNAL EMBRYONIC LEUCINE ZIPPER KINASE"/>
    <property type="match status" value="1"/>
</dbReference>
<dbReference type="Pfam" id="PF00069">
    <property type="entry name" value="Pkinase"/>
    <property type="match status" value="1"/>
</dbReference>
<dbReference type="GO" id="GO:0035556">
    <property type="term" value="P:intracellular signal transduction"/>
    <property type="evidence" value="ECO:0007669"/>
    <property type="project" value="TreeGrafter"/>
</dbReference>
<dbReference type="AlphaFoldDB" id="A0A7S2Y3P0"/>
<keyword evidence="1" id="KW-0547">Nucleotide-binding</keyword>
<evidence type="ECO:0000256" key="2">
    <source>
        <dbReference type="ARBA" id="ARBA00022840"/>
    </source>
</evidence>
<dbReference type="PROSITE" id="PS50011">
    <property type="entry name" value="PROTEIN_KINASE_DOM"/>
    <property type="match status" value="1"/>
</dbReference>
<dbReference type="SUPFAM" id="SSF56112">
    <property type="entry name" value="Protein kinase-like (PK-like)"/>
    <property type="match status" value="1"/>
</dbReference>
<gene>
    <name evidence="4" type="ORF">APAL1065_LOCUS3567</name>
</gene>
<dbReference type="InterPro" id="IPR000719">
    <property type="entry name" value="Prot_kinase_dom"/>
</dbReference>
<sequence length="298" mass="33560">MSPTYSALPNPWAEWHVWHKLRHVSHLFVTGDVGCDQTLSTYYGITPWHATSLWEDLCERGRAYSEAEAATVFGQLTQILQQLQTHQLWHRHVTLHTLLLVDDELGDSSSSTGWTSKRPRLEAPKATQRSIKLSKHGWALPVGGETTTTSTNRIPPPPCTIPPMYVAPEWFLWSSSETTTEPMETQNDNQSNPQSLYALDIWSVGICLLTLLVGPPPSADSDSASSVKSLWFAAPIPEDPNFVQLHTRLDKWYGKLWSPELLQLLHGLLQVNPHERWTLEQILQHQWGSKSNTATTAS</sequence>
<organism evidence="4">
    <name type="scientific">Entomoneis paludosa</name>
    <dbReference type="NCBI Taxonomy" id="265537"/>
    <lineage>
        <taxon>Eukaryota</taxon>
        <taxon>Sar</taxon>
        <taxon>Stramenopiles</taxon>
        <taxon>Ochrophyta</taxon>
        <taxon>Bacillariophyta</taxon>
        <taxon>Bacillariophyceae</taxon>
        <taxon>Bacillariophycidae</taxon>
        <taxon>Entomoneidaceae</taxon>
        <taxon>Entomoneis</taxon>
    </lineage>
</organism>
<name>A0A7S2Y3P0_9STRA</name>
<dbReference type="SMART" id="SM00220">
    <property type="entry name" value="S_TKc"/>
    <property type="match status" value="1"/>
</dbReference>
<dbReference type="GO" id="GO:0005737">
    <property type="term" value="C:cytoplasm"/>
    <property type="evidence" value="ECO:0007669"/>
    <property type="project" value="TreeGrafter"/>
</dbReference>
<protein>
    <recommendedName>
        <fullName evidence="3">Protein kinase domain-containing protein</fullName>
    </recommendedName>
</protein>
<dbReference type="InterPro" id="IPR011009">
    <property type="entry name" value="Kinase-like_dom_sf"/>
</dbReference>
<evidence type="ECO:0000313" key="4">
    <source>
        <dbReference type="EMBL" id="CAD9947049.1"/>
    </source>
</evidence>
<dbReference type="GO" id="GO:0005524">
    <property type="term" value="F:ATP binding"/>
    <property type="evidence" value="ECO:0007669"/>
    <property type="project" value="UniProtKB-KW"/>
</dbReference>
<feature type="domain" description="Protein kinase" evidence="3">
    <location>
        <begin position="1"/>
        <end position="288"/>
    </location>
</feature>
<evidence type="ECO:0000256" key="1">
    <source>
        <dbReference type="ARBA" id="ARBA00022741"/>
    </source>
</evidence>
<dbReference type="EMBL" id="HBHT01005372">
    <property type="protein sequence ID" value="CAD9947049.1"/>
    <property type="molecule type" value="Transcribed_RNA"/>
</dbReference>
<proteinExistence type="predicted"/>